<dbReference type="EMBL" id="VSSQ01029577">
    <property type="protein sequence ID" value="MPM79761.1"/>
    <property type="molecule type" value="Genomic_DNA"/>
</dbReference>
<keyword evidence="4" id="KW-0411">Iron-sulfur</keyword>
<organism evidence="6">
    <name type="scientific">bioreactor metagenome</name>
    <dbReference type="NCBI Taxonomy" id="1076179"/>
    <lineage>
        <taxon>unclassified sequences</taxon>
        <taxon>metagenomes</taxon>
        <taxon>ecological metagenomes</taxon>
    </lineage>
</organism>
<feature type="domain" description="4Fe-4S" evidence="5">
    <location>
        <begin position="303"/>
        <end position="366"/>
    </location>
</feature>
<name>A0A645CS86_9ZZZZ</name>
<protein>
    <recommendedName>
        <fullName evidence="5">4Fe-4S domain-containing protein</fullName>
    </recommendedName>
</protein>
<dbReference type="GO" id="GO:0051539">
    <property type="term" value="F:4 iron, 4 sulfur cluster binding"/>
    <property type="evidence" value="ECO:0007669"/>
    <property type="project" value="UniProtKB-KW"/>
</dbReference>
<sequence length="379" mass="42866">MDDDFKQIYNYKHRVLLVPSVFFAQFDDSVPRKIIYDIIGELGFTEVCAVEQSVDTLIDEINDYLHDAEKPVISSFCPAVIRLIQVRFPSLVDNIMKLLPPIEITAQYYKKRFEREGVEESGYGIFYLTPCIGKIAAVKSPVGGYTSPINGVINMDFFFNKVYLAYKQRIPITGTIRINGAISSKGVLFPTTGGESRHIKGKTIAIDGMKNVIDFLEKLENEEIKDLDFLEIRACDESCAGGILSYRNRFLTARSLRNYASQMPETHHLIFDYKNYCSAIVHMDKIEPRSMVKYDRDITMAIEKMENARKLKKVLPGIDCGACGAPSCEALAEDVVRGQAKVNACIFLRTILEKKGEISLEEAIQIMEGIWGSDRFKNE</sequence>
<dbReference type="PANTHER" id="PTHR43560:SF1">
    <property type="entry name" value="ION-TRANSLOCATING OXIDOREDUCTASE COMPLEX SUBUNIT B"/>
    <property type="match status" value="1"/>
</dbReference>
<dbReference type="PANTHER" id="PTHR43560">
    <property type="entry name" value="ION-TRANSLOCATING OXIDOREDUCTASE COMPLEX SUBUNIT B"/>
    <property type="match status" value="1"/>
</dbReference>
<dbReference type="PROSITE" id="PS51656">
    <property type="entry name" value="4FE4S"/>
    <property type="match status" value="1"/>
</dbReference>
<dbReference type="SUPFAM" id="SSF53920">
    <property type="entry name" value="Fe-only hydrogenase"/>
    <property type="match status" value="1"/>
</dbReference>
<comment type="caution">
    <text evidence="6">The sequence shown here is derived from an EMBL/GenBank/DDBJ whole genome shotgun (WGS) entry which is preliminary data.</text>
</comment>
<evidence type="ECO:0000256" key="2">
    <source>
        <dbReference type="ARBA" id="ARBA00022723"/>
    </source>
</evidence>
<proteinExistence type="predicted"/>
<keyword evidence="3" id="KW-0408">Iron</keyword>
<reference evidence="6" key="1">
    <citation type="submission" date="2019-08" db="EMBL/GenBank/DDBJ databases">
        <authorList>
            <person name="Kucharzyk K."/>
            <person name="Murdoch R.W."/>
            <person name="Higgins S."/>
            <person name="Loffler F."/>
        </authorList>
    </citation>
    <scope>NUCLEOTIDE SEQUENCE</scope>
</reference>
<evidence type="ECO:0000256" key="1">
    <source>
        <dbReference type="ARBA" id="ARBA00022485"/>
    </source>
</evidence>
<dbReference type="InterPro" id="IPR050395">
    <property type="entry name" value="4Fe4S_Ferredoxin_RnfB"/>
</dbReference>
<dbReference type="Pfam" id="PF02906">
    <property type="entry name" value="Fe_hyd_lg_C"/>
    <property type="match status" value="1"/>
</dbReference>
<dbReference type="GO" id="GO:0046872">
    <property type="term" value="F:metal ion binding"/>
    <property type="evidence" value="ECO:0007669"/>
    <property type="project" value="UniProtKB-KW"/>
</dbReference>
<dbReference type="InterPro" id="IPR009016">
    <property type="entry name" value="Fe_hydrogenase"/>
</dbReference>
<evidence type="ECO:0000256" key="3">
    <source>
        <dbReference type="ARBA" id="ARBA00023004"/>
    </source>
</evidence>
<keyword evidence="2" id="KW-0479">Metal-binding</keyword>
<dbReference type="Pfam" id="PF04060">
    <property type="entry name" value="FeS"/>
    <property type="match status" value="1"/>
</dbReference>
<keyword evidence="1" id="KW-0004">4Fe-4S</keyword>
<evidence type="ECO:0000259" key="5">
    <source>
        <dbReference type="PROSITE" id="PS51656"/>
    </source>
</evidence>
<dbReference type="InterPro" id="IPR004108">
    <property type="entry name" value="Fe_hydrogenase_lsu_C"/>
</dbReference>
<dbReference type="Gene3D" id="3.40.950.10">
    <property type="entry name" value="Fe-only Hydrogenase (Larger Subunit), Chain L, domain 3"/>
    <property type="match status" value="1"/>
</dbReference>
<dbReference type="Gene3D" id="1.10.15.40">
    <property type="entry name" value="Electron transport complex subunit B, putative Fe-S cluster"/>
    <property type="match status" value="1"/>
</dbReference>
<accession>A0A645CS86</accession>
<dbReference type="InterPro" id="IPR007202">
    <property type="entry name" value="4Fe-4S_dom"/>
</dbReference>
<dbReference type="AlphaFoldDB" id="A0A645CS86"/>
<gene>
    <name evidence="6" type="ORF">SDC9_126802</name>
</gene>
<evidence type="ECO:0000313" key="6">
    <source>
        <dbReference type="EMBL" id="MPM79761.1"/>
    </source>
</evidence>
<evidence type="ECO:0000256" key="4">
    <source>
        <dbReference type="ARBA" id="ARBA00023014"/>
    </source>
</evidence>